<name>A0AAY5KJH0_ESOLU</name>
<dbReference type="InterPro" id="IPR051496">
    <property type="entry name" value="H-rev107_PLA/AT"/>
</dbReference>
<evidence type="ECO:0000313" key="7">
    <source>
        <dbReference type="Ensembl" id="ENSELUP00000088886.1"/>
    </source>
</evidence>
<keyword evidence="8" id="KW-1185">Reference proteome</keyword>
<keyword evidence="4" id="KW-0443">Lipid metabolism</keyword>
<evidence type="ECO:0000256" key="1">
    <source>
        <dbReference type="ARBA" id="ARBA00007824"/>
    </source>
</evidence>
<dbReference type="GO" id="GO:0005737">
    <property type="term" value="C:cytoplasm"/>
    <property type="evidence" value="ECO:0007669"/>
    <property type="project" value="TreeGrafter"/>
</dbReference>
<protein>
    <recommendedName>
        <fullName evidence="6">LRAT domain-containing protein</fullName>
    </recommendedName>
</protein>
<dbReference type="PROSITE" id="PS51934">
    <property type="entry name" value="LRAT"/>
    <property type="match status" value="1"/>
</dbReference>
<dbReference type="PANTHER" id="PTHR13943:SF31">
    <property type="entry name" value="PHOSPHOLIPASE A AND ACYLTRANSFERASE 3"/>
    <property type="match status" value="1"/>
</dbReference>
<evidence type="ECO:0000256" key="4">
    <source>
        <dbReference type="ARBA" id="ARBA00023098"/>
    </source>
</evidence>
<accession>A0AAY5KJH0</accession>
<evidence type="ECO:0000256" key="3">
    <source>
        <dbReference type="ARBA" id="ARBA00022801"/>
    </source>
</evidence>
<keyword evidence="2" id="KW-0808">Transferase</keyword>
<feature type="transmembrane region" description="Helical" evidence="5">
    <location>
        <begin position="135"/>
        <end position="156"/>
    </location>
</feature>
<dbReference type="GO" id="GO:0016410">
    <property type="term" value="F:N-acyltransferase activity"/>
    <property type="evidence" value="ECO:0007669"/>
    <property type="project" value="TreeGrafter"/>
</dbReference>
<dbReference type="Gene3D" id="3.90.1720.10">
    <property type="entry name" value="endopeptidase domain like (from Nostoc punctiforme)"/>
    <property type="match status" value="1"/>
</dbReference>
<proteinExistence type="inferred from homology"/>
<dbReference type="RefSeq" id="XP_034150922.1">
    <property type="nucleotide sequence ID" value="XM_034295031.1"/>
</dbReference>
<dbReference type="PANTHER" id="PTHR13943">
    <property type="entry name" value="HRAS-LIKE SUPPRESSOR - RELATED"/>
    <property type="match status" value="1"/>
</dbReference>
<dbReference type="GeneID" id="105007996"/>
<comment type="similarity">
    <text evidence="1">Belongs to the H-rev107 family.</text>
</comment>
<dbReference type="GO" id="GO:0004623">
    <property type="term" value="F:phospholipase A2 activity"/>
    <property type="evidence" value="ECO:0007669"/>
    <property type="project" value="TreeGrafter"/>
</dbReference>
<evidence type="ECO:0000256" key="2">
    <source>
        <dbReference type="ARBA" id="ARBA00022679"/>
    </source>
</evidence>
<keyword evidence="5" id="KW-1133">Transmembrane helix</keyword>
<evidence type="ECO:0000313" key="8">
    <source>
        <dbReference type="Proteomes" id="UP000265140"/>
    </source>
</evidence>
<dbReference type="Proteomes" id="UP000265140">
    <property type="component" value="Chromosome 11"/>
</dbReference>
<keyword evidence="3" id="KW-0378">Hydrolase</keyword>
<keyword evidence="5" id="KW-0472">Membrane</keyword>
<dbReference type="GO" id="GO:0070292">
    <property type="term" value="P:N-acylphosphatidylethanolamine metabolic process"/>
    <property type="evidence" value="ECO:0007669"/>
    <property type="project" value="TreeGrafter"/>
</dbReference>
<keyword evidence="5" id="KW-0812">Transmembrane</keyword>
<organism evidence="7 8">
    <name type="scientific">Esox lucius</name>
    <name type="common">Northern pike</name>
    <dbReference type="NCBI Taxonomy" id="8010"/>
    <lineage>
        <taxon>Eukaryota</taxon>
        <taxon>Metazoa</taxon>
        <taxon>Chordata</taxon>
        <taxon>Craniata</taxon>
        <taxon>Vertebrata</taxon>
        <taxon>Euteleostomi</taxon>
        <taxon>Actinopterygii</taxon>
        <taxon>Neopterygii</taxon>
        <taxon>Teleostei</taxon>
        <taxon>Protacanthopterygii</taxon>
        <taxon>Esociformes</taxon>
        <taxon>Esocidae</taxon>
        <taxon>Esox</taxon>
    </lineage>
</organism>
<evidence type="ECO:0000259" key="6">
    <source>
        <dbReference type="PROSITE" id="PS51934"/>
    </source>
</evidence>
<dbReference type="GO" id="GO:0008970">
    <property type="term" value="F:phospholipase A1 activity"/>
    <property type="evidence" value="ECO:0007669"/>
    <property type="project" value="TreeGrafter"/>
</dbReference>
<evidence type="ECO:0000256" key="5">
    <source>
        <dbReference type="SAM" id="Phobius"/>
    </source>
</evidence>
<feature type="domain" description="LRAT" evidence="6">
    <location>
        <begin position="15"/>
        <end position="131"/>
    </location>
</feature>
<reference evidence="7" key="3">
    <citation type="submission" date="2025-09" db="UniProtKB">
        <authorList>
            <consortium name="Ensembl"/>
        </authorList>
    </citation>
    <scope>IDENTIFICATION</scope>
</reference>
<dbReference type="InterPro" id="IPR007053">
    <property type="entry name" value="LRAT_dom"/>
</dbReference>
<dbReference type="AlphaFoldDB" id="A0AAY5KJH0"/>
<dbReference type="Ensembl" id="ENSELUT00000096195.1">
    <property type="protein sequence ID" value="ENSELUP00000088886.1"/>
    <property type="gene ID" value="ENSELUG00000034708.1"/>
</dbReference>
<sequence>MALTLDDKKPKPGDMIEIFRPGYMHWALYIGNDLVIHLAPPSELPGAGFNSKGSVYSSKAKVKMEKIWVVVGDDQWRVNNQLDDKYQVRPIHEILRDAQGYVNTVLPYCLFSQNCEHFVTEVRYGKAESRQVRQAVASSALAGLGLILAGAVAAFIRGGSETNKNDEY</sequence>
<reference evidence="7 8" key="1">
    <citation type="submission" date="2020-02" db="EMBL/GenBank/DDBJ databases">
        <title>Esox lucius (northern pike) genome, fEsoLuc1, primary haplotype.</title>
        <authorList>
            <person name="Myers G."/>
            <person name="Karagic N."/>
            <person name="Meyer A."/>
            <person name="Pippel M."/>
            <person name="Reichard M."/>
            <person name="Winkler S."/>
            <person name="Tracey A."/>
            <person name="Sims Y."/>
            <person name="Howe K."/>
            <person name="Rhie A."/>
            <person name="Formenti G."/>
            <person name="Durbin R."/>
            <person name="Fedrigo O."/>
            <person name="Jarvis E.D."/>
        </authorList>
    </citation>
    <scope>NUCLEOTIDE SEQUENCE [LARGE SCALE GENOMIC DNA]</scope>
</reference>
<dbReference type="Pfam" id="PF04970">
    <property type="entry name" value="LRAT"/>
    <property type="match status" value="1"/>
</dbReference>
<dbReference type="GeneTree" id="ENSGT00940000162660"/>
<reference evidence="7" key="2">
    <citation type="submission" date="2025-08" db="UniProtKB">
        <authorList>
            <consortium name="Ensembl"/>
        </authorList>
    </citation>
    <scope>IDENTIFICATION</scope>
</reference>